<dbReference type="GO" id="GO:0005615">
    <property type="term" value="C:extracellular space"/>
    <property type="evidence" value="ECO:0007669"/>
    <property type="project" value="TreeGrafter"/>
</dbReference>
<evidence type="ECO:0000256" key="6">
    <source>
        <dbReference type="SAM" id="SignalP"/>
    </source>
</evidence>
<accession>A0A9P0FW08</accession>
<evidence type="ECO:0000256" key="3">
    <source>
        <dbReference type="ARBA" id="ARBA00022525"/>
    </source>
</evidence>
<dbReference type="InterPro" id="IPR013818">
    <property type="entry name" value="Lipase"/>
</dbReference>
<organism evidence="8 9">
    <name type="scientific">Chrysodeixis includens</name>
    <name type="common">Soybean looper</name>
    <name type="synonym">Pseudoplusia includens</name>
    <dbReference type="NCBI Taxonomy" id="689277"/>
    <lineage>
        <taxon>Eukaryota</taxon>
        <taxon>Metazoa</taxon>
        <taxon>Ecdysozoa</taxon>
        <taxon>Arthropoda</taxon>
        <taxon>Hexapoda</taxon>
        <taxon>Insecta</taxon>
        <taxon>Pterygota</taxon>
        <taxon>Neoptera</taxon>
        <taxon>Endopterygota</taxon>
        <taxon>Lepidoptera</taxon>
        <taxon>Glossata</taxon>
        <taxon>Ditrysia</taxon>
        <taxon>Noctuoidea</taxon>
        <taxon>Noctuidae</taxon>
        <taxon>Plusiinae</taxon>
        <taxon>Chrysodeixis</taxon>
    </lineage>
</organism>
<feature type="signal peptide" evidence="6">
    <location>
        <begin position="1"/>
        <end position="18"/>
    </location>
</feature>
<dbReference type="OrthoDB" id="199913at2759"/>
<dbReference type="SUPFAM" id="SSF53474">
    <property type="entry name" value="alpha/beta-Hydrolases"/>
    <property type="match status" value="1"/>
</dbReference>
<gene>
    <name evidence="8" type="ORF">CINC_LOCUS7558</name>
</gene>
<evidence type="ECO:0000256" key="2">
    <source>
        <dbReference type="ARBA" id="ARBA00010701"/>
    </source>
</evidence>
<feature type="chain" id="PRO_5040411268" description="Lipase domain-containing protein" evidence="6">
    <location>
        <begin position="19"/>
        <end position="375"/>
    </location>
</feature>
<dbReference type="GO" id="GO:0016042">
    <property type="term" value="P:lipid catabolic process"/>
    <property type="evidence" value="ECO:0007669"/>
    <property type="project" value="TreeGrafter"/>
</dbReference>
<comment type="similarity">
    <text evidence="2 5">Belongs to the AB hydrolase superfamily. Lipase family.</text>
</comment>
<dbReference type="Pfam" id="PF00151">
    <property type="entry name" value="Lipase"/>
    <property type="match status" value="1"/>
</dbReference>
<evidence type="ECO:0000313" key="9">
    <source>
        <dbReference type="Proteomes" id="UP001154114"/>
    </source>
</evidence>
<keyword evidence="4 6" id="KW-0732">Signal</keyword>
<comment type="subcellular location">
    <subcellularLocation>
        <location evidence="1">Secreted</location>
    </subcellularLocation>
</comment>
<dbReference type="InterPro" id="IPR029058">
    <property type="entry name" value="AB_hydrolase_fold"/>
</dbReference>
<evidence type="ECO:0000259" key="7">
    <source>
        <dbReference type="Pfam" id="PF00151"/>
    </source>
</evidence>
<dbReference type="FunFam" id="3.40.50.1820:FF:000122">
    <property type="entry name" value="Vitellogenin-3-like Protein"/>
    <property type="match status" value="1"/>
</dbReference>
<name>A0A9P0FW08_CHRIL</name>
<dbReference type="PANTHER" id="PTHR11610">
    <property type="entry name" value="LIPASE"/>
    <property type="match status" value="1"/>
</dbReference>
<dbReference type="Gene3D" id="3.40.50.1820">
    <property type="entry name" value="alpha/beta hydrolase"/>
    <property type="match status" value="1"/>
</dbReference>
<evidence type="ECO:0000256" key="1">
    <source>
        <dbReference type="ARBA" id="ARBA00004613"/>
    </source>
</evidence>
<dbReference type="InterPro" id="IPR000734">
    <property type="entry name" value="TAG_lipase"/>
</dbReference>
<sequence length="375" mass="41223">MSRYILLLSLAWLATTAAHLGFLKKISKGVTKEISAVADPIEKTIVYIGFSQCRHVKRILGVDYESYNNTELDLSLLSMNFMTRDVNVSFLLTTAASLLPKAGWLDPRKPLKIYLHGFTDDPTKDSYSNISRAFLSQGDYNILALDASSLIRWLYLRSSTMVRFVGEELGQILAVLLRAGLHPSAIHLIGHSLGAHISSFAGKRFTELTGYRVGRITGLDPAGPCFSDVEPNLRLNRNDADFVDVIHSDAGVYGIGESVGHVDFYPNSGSAQPGCLPALLFATCSHSRAWLFFSESVINPQAFVAVSCASWKDFRKGNCDFNNVSLMGYACPNTARGIYYLQTADTLPFGLHITGVRYINHEGLLKNVGMQIGIN</sequence>
<evidence type="ECO:0000313" key="8">
    <source>
        <dbReference type="EMBL" id="CAH0597088.1"/>
    </source>
</evidence>
<keyword evidence="9" id="KW-1185">Reference proteome</keyword>
<dbReference type="CDD" id="cd00707">
    <property type="entry name" value="Pancreat_lipase_like"/>
    <property type="match status" value="1"/>
</dbReference>
<dbReference type="Proteomes" id="UP001154114">
    <property type="component" value="Chromosome 23"/>
</dbReference>
<evidence type="ECO:0000256" key="4">
    <source>
        <dbReference type="ARBA" id="ARBA00022729"/>
    </source>
</evidence>
<keyword evidence="3" id="KW-0964">Secreted</keyword>
<dbReference type="InterPro" id="IPR033906">
    <property type="entry name" value="Lipase_N"/>
</dbReference>
<evidence type="ECO:0000256" key="5">
    <source>
        <dbReference type="RuleBase" id="RU004262"/>
    </source>
</evidence>
<dbReference type="AlphaFoldDB" id="A0A9P0FW08"/>
<proteinExistence type="inferred from homology"/>
<dbReference type="GO" id="GO:0017171">
    <property type="term" value="F:serine hydrolase activity"/>
    <property type="evidence" value="ECO:0007669"/>
    <property type="project" value="TreeGrafter"/>
</dbReference>
<dbReference type="GO" id="GO:0016298">
    <property type="term" value="F:lipase activity"/>
    <property type="evidence" value="ECO:0007669"/>
    <property type="project" value="InterPro"/>
</dbReference>
<dbReference type="PANTHER" id="PTHR11610:SF149">
    <property type="entry name" value="FI01450P-RELATED"/>
    <property type="match status" value="1"/>
</dbReference>
<reference evidence="8" key="1">
    <citation type="submission" date="2021-12" db="EMBL/GenBank/DDBJ databases">
        <authorList>
            <person name="King R."/>
        </authorList>
    </citation>
    <scope>NUCLEOTIDE SEQUENCE</scope>
</reference>
<protein>
    <recommendedName>
        <fullName evidence="7">Lipase domain-containing protein</fullName>
    </recommendedName>
</protein>
<dbReference type="EMBL" id="LR824026">
    <property type="protein sequence ID" value="CAH0597088.1"/>
    <property type="molecule type" value="Genomic_DNA"/>
</dbReference>
<feature type="domain" description="Lipase" evidence="7">
    <location>
        <begin position="107"/>
        <end position="349"/>
    </location>
</feature>